<name>A0A813G4G2_POLGL</name>
<dbReference type="GO" id="GO:0003824">
    <property type="term" value="F:catalytic activity"/>
    <property type="evidence" value="ECO:0007669"/>
    <property type="project" value="InterPro"/>
</dbReference>
<dbReference type="PANTHER" id="PTHR14237:SF80">
    <property type="entry name" value="MOLYBDENUM COFACTOR SULFURASE"/>
    <property type="match status" value="1"/>
</dbReference>
<dbReference type="Pfam" id="PF03476">
    <property type="entry name" value="MOSC_N"/>
    <property type="match status" value="1"/>
</dbReference>
<evidence type="ECO:0000259" key="1">
    <source>
        <dbReference type="PROSITE" id="PS51340"/>
    </source>
</evidence>
<evidence type="ECO:0000313" key="2">
    <source>
        <dbReference type="EMBL" id="CAE8619768.1"/>
    </source>
</evidence>
<reference evidence="2" key="1">
    <citation type="submission" date="2021-02" db="EMBL/GenBank/DDBJ databases">
        <authorList>
            <person name="Dougan E. K."/>
            <person name="Rhodes N."/>
            <person name="Thang M."/>
            <person name="Chan C."/>
        </authorList>
    </citation>
    <scope>NUCLEOTIDE SEQUENCE</scope>
</reference>
<dbReference type="PANTHER" id="PTHR14237">
    <property type="entry name" value="MOLYBDOPTERIN COFACTOR SULFURASE MOSC"/>
    <property type="match status" value="1"/>
</dbReference>
<dbReference type="SUPFAM" id="SSF53383">
    <property type="entry name" value="PLP-dependent transferases"/>
    <property type="match status" value="1"/>
</dbReference>
<dbReference type="PROSITE" id="PS51340">
    <property type="entry name" value="MOSC"/>
    <property type="match status" value="1"/>
</dbReference>
<dbReference type="InterPro" id="IPR005302">
    <property type="entry name" value="MoCF_Sase_C"/>
</dbReference>
<dbReference type="InterPro" id="IPR015422">
    <property type="entry name" value="PyrdxlP-dep_Trfase_small"/>
</dbReference>
<dbReference type="Gene3D" id="3.40.640.10">
    <property type="entry name" value="Type I PLP-dependent aspartate aminotransferase-like (Major domain)"/>
    <property type="match status" value="1"/>
</dbReference>
<evidence type="ECO:0000313" key="3">
    <source>
        <dbReference type="EMBL" id="CAE8658300.1"/>
    </source>
</evidence>
<dbReference type="Proteomes" id="UP000654075">
    <property type="component" value="Unassembled WGS sequence"/>
</dbReference>
<evidence type="ECO:0000313" key="4">
    <source>
        <dbReference type="Proteomes" id="UP000654075"/>
    </source>
</evidence>
<dbReference type="AlphaFoldDB" id="A0A813G4G2"/>
<dbReference type="GO" id="GO:0030151">
    <property type="term" value="F:molybdenum ion binding"/>
    <property type="evidence" value="ECO:0007669"/>
    <property type="project" value="InterPro"/>
</dbReference>
<feature type="non-terminal residue" evidence="2">
    <location>
        <position position="665"/>
    </location>
</feature>
<comment type="caution">
    <text evidence="2">The sequence shown here is derived from an EMBL/GenBank/DDBJ whole genome shotgun (WGS) entry which is preliminary data.</text>
</comment>
<dbReference type="Pfam" id="PF03473">
    <property type="entry name" value="MOSC"/>
    <property type="match status" value="1"/>
</dbReference>
<dbReference type="GO" id="GO:0030170">
    <property type="term" value="F:pyridoxal phosphate binding"/>
    <property type="evidence" value="ECO:0007669"/>
    <property type="project" value="InterPro"/>
</dbReference>
<dbReference type="OrthoDB" id="10264306at2759"/>
<protein>
    <recommendedName>
        <fullName evidence="1">MOSC domain-containing protein</fullName>
    </recommendedName>
</protein>
<dbReference type="InterPro" id="IPR011037">
    <property type="entry name" value="Pyrv_Knase-like_insert_dom_sf"/>
</dbReference>
<dbReference type="EMBL" id="CAJNNW010015992">
    <property type="protein sequence ID" value="CAE8658300.1"/>
    <property type="molecule type" value="Genomic_DNA"/>
</dbReference>
<dbReference type="EMBL" id="CAJNNV010027217">
    <property type="protein sequence ID" value="CAE8619768.1"/>
    <property type="molecule type" value="Genomic_DNA"/>
</dbReference>
<dbReference type="InterPro" id="IPR015421">
    <property type="entry name" value="PyrdxlP-dep_Trfase_major"/>
</dbReference>
<organism evidence="2 4">
    <name type="scientific">Polarella glacialis</name>
    <name type="common">Dinoflagellate</name>
    <dbReference type="NCBI Taxonomy" id="89957"/>
    <lineage>
        <taxon>Eukaryota</taxon>
        <taxon>Sar</taxon>
        <taxon>Alveolata</taxon>
        <taxon>Dinophyceae</taxon>
        <taxon>Suessiales</taxon>
        <taxon>Suessiaceae</taxon>
        <taxon>Polarella</taxon>
    </lineage>
</organism>
<accession>A0A813G4G2</accession>
<proteinExistence type="predicted"/>
<dbReference type="OMA" id="IENSWAD"/>
<keyword evidence="4" id="KW-1185">Reference proteome</keyword>
<sequence>LDAAKLACSPGLLDLTTCPADFTLVSFYKMFGYPTGLGALIVRHDAAPLLAPRSDLLRGPEGPFGPAYFAGGCVSAISANSSFAVARPNLSEWLERGTSHFLGIAALPSQLASLRSLASDRARCAHAQAVCREAYLRTTRLQHRSGAKLCVVFGRHKESNWREVQGPTMAMLVRYADGSPVPYGLVAQKAASRGIVLRTGCHCNSGACQRHLGLTDGDLRHFFASGKVCGDDLGVVDGRPTGVVRISFGHFSTLFDASCWATLLEEEFLDRLPLPEESAVPGVPEAARPRQTTVEGVPRPIGSGGLVVGLKVYPVKGCGPLRVRRWPLDPVTGALFLDRRWCLTVDNLPGSGARKSASSRLRPVSAKQAPGLTQVRLILRPGKGPAEPWALLLSAKGCPRTLELPLGEKDAELLRCSGAELDDTPFSYDGGGLLRSVGQEQSVGPAASGSGPAAAAAASVGVDAAGQWFEGLLGITKLRLVEAVDASAALAASPGSGEAPAALSAGSEAQVAGQTHFANAPSTLLLVSTASLREFGRVCGLSVPADRFRANLEVSFEVPYEEAEWPVGSAVVIGEKVVFEAAGRCVRCQMVDIDPEDAAARGPSLLAALATVQSGGGGGKGPTFGVLLRPSGGTHHAVETPPVLSLGMRVSTHLEDPVVEPSQVL</sequence>
<gene>
    <name evidence="2" type="ORF">PGLA1383_LOCUS37350</name>
    <name evidence="3" type="ORF">PGLA2088_LOCUS13370</name>
</gene>
<dbReference type="SUPFAM" id="SSF50800">
    <property type="entry name" value="PK beta-barrel domain-like"/>
    <property type="match status" value="1"/>
</dbReference>
<dbReference type="Gene3D" id="3.90.1150.10">
    <property type="entry name" value="Aspartate Aminotransferase, domain 1"/>
    <property type="match status" value="1"/>
</dbReference>
<dbReference type="Proteomes" id="UP000626109">
    <property type="component" value="Unassembled WGS sequence"/>
</dbReference>
<dbReference type="InterPro" id="IPR015424">
    <property type="entry name" value="PyrdxlP-dep_Trfase"/>
</dbReference>
<dbReference type="InterPro" id="IPR005303">
    <property type="entry name" value="MOCOS_middle"/>
</dbReference>
<feature type="domain" description="MOSC" evidence="1">
    <location>
        <begin position="484"/>
        <end position="653"/>
    </location>
</feature>